<organism evidence="2 3">
    <name type="scientific">Biomphalaria glabrata</name>
    <name type="common">Bloodfluke planorb</name>
    <name type="synonym">Freshwater snail</name>
    <dbReference type="NCBI Taxonomy" id="6526"/>
    <lineage>
        <taxon>Eukaryota</taxon>
        <taxon>Metazoa</taxon>
        <taxon>Spiralia</taxon>
        <taxon>Lophotrochozoa</taxon>
        <taxon>Mollusca</taxon>
        <taxon>Gastropoda</taxon>
        <taxon>Heterobranchia</taxon>
        <taxon>Euthyneura</taxon>
        <taxon>Panpulmonata</taxon>
        <taxon>Hygrophila</taxon>
        <taxon>Lymnaeoidea</taxon>
        <taxon>Planorbidae</taxon>
        <taxon>Biomphalaria</taxon>
    </lineage>
</organism>
<dbReference type="AlphaFoldDB" id="A0A9W3AJU6"/>
<evidence type="ECO:0000313" key="2">
    <source>
        <dbReference type="Proteomes" id="UP001165740"/>
    </source>
</evidence>
<accession>A0A9W3AJU6</accession>
<name>A0A9W3AJU6_BIOGL</name>
<reference evidence="3" key="1">
    <citation type="submission" date="2025-08" db="UniProtKB">
        <authorList>
            <consortium name="RefSeq"/>
        </authorList>
    </citation>
    <scope>IDENTIFICATION</scope>
</reference>
<dbReference type="RefSeq" id="XP_055887525.1">
    <property type="nucleotide sequence ID" value="XM_056031550.1"/>
</dbReference>
<dbReference type="Proteomes" id="UP001165740">
    <property type="component" value="Chromosome 6"/>
</dbReference>
<keyword evidence="2" id="KW-1185">Reference proteome</keyword>
<dbReference type="GO" id="GO:0003352">
    <property type="term" value="P:regulation of cilium movement"/>
    <property type="evidence" value="ECO:0007669"/>
    <property type="project" value="InterPro"/>
</dbReference>
<dbReference type="PANTHER" id="PTHR13238">
    <property type="entry name" value="PROTEIN C21ORF59"/>
    <property type="match status" value="1"/>
</dbReference>
<dbReference type="PANTHER" id="PTHR13238:SF0">
    <property type="entry name" value="CILIA- AND FLAGELLA-ASSOCIATED PROTEIN 298"/>
    <property type="match status" value="1"/>
</dbReference>
<dbReference type="GeneID" id="106077731"/>
<comment type="similarity">
    <text evidence="1">Belongs to the CFAP298 family.</text>
</comment>
<proteinExistence type="inferred from homology"/>
<gene>
    <name evidence="3" type="primary">LOC106077731</name>
</gene>
<dbReference type="Pfam" id="PF11069">
    <property type="entry name" value="CFAP298"/>
    <property type="match status" value="1"/>
</dbReference>
<evidence type="ECO:0000313" key="3">
    <source>
        <dbReference type="RefSeq" id="XP_055887525.1"/>
    </source>
</evidence>
<protein>
    <submittedName>
        <fullName evidence="3">Cilia- and flagella-associated protein 298-like isoform X2</fullName>
    </submittedName>
</protein>
<dbReference type="InterPro" id="IPR021298">
    <property type="entry name" value="CFAP298"/>
</dbReference>
<sequence length="295" mass="33556">MINQAMVKIHVKRGDDSQFLYEATLETPMSDILKDCATIYNGRLKVDRICGEMEELVKHGVSLPPNMQGLTDEQIEELKLKDEWGEKCQPSGGVKFNKDTIGCRNGQAPTPKMAEVLTKTIKEAKDMISKKKVEADVLVTQKTVQDALDILRGAVMIVYPMGLPPHEPIRQEMENTEDLSGKQASLEVIDIEQASLWWAGKELLPNKKLGDFVGKNEKTKIVAKIQKKGHGAPSREPVVSPEEQKNMMAYYYKKQEEMKRLEKEEDDAYMNAEWADQHQLKRQFQGLNNIKWGPR</sequence>
<evidence type="ECO:0000256" key="1">
    <source>
        <dbReference type="ARBA" id="ARBA00009619"/>
    </source>
</evidence>